<evidence type="ECO:0000313" key="5">
    <source>
        <dbReference type="Proteomes" id="UP000321947"/>
    </source>
</evidence>
<evidence type="ECO:0000313" key="4">
    <source>
        <dbReference type="Proteomes" id="UP000321393"/>
    </source>
</evidence>
<evidence type="ECO:0000313" key="2">
    <source>
        <dbReference type="EMBL" id="KAA0058968.1"/>
    </source>
</evidence>
<organism evidence="3 5">
    <name type="scientific">Cucumis melo var. makuwa</name>
    <name type="common">Oriental melon</name>
    <dbReference type="NCBI Taxonomy" id="1194695"/>
    <lineage>
        <taxon>Eukaryota</taxon>
        <taxon>Viridiplantae</taxon>
        <taxon>Streptophyta</taxon>
        <taxon>Embryophyta</taxon>
        <taxon>Tracheophyta</taxon>
        <taxon>Spermatophyta</taxon>
        <taxon>Magnoliopsida</taxon>
        <taxon>eudicotyledons</taxon>
        <taxon>Gunneridae</taxon>
        <taxon>Pentapetalae</taxon>
        <taxon>rosids</taxon>
        <taxon>fabids</taxon>
        <taxon>Cucurbitales</taxon>
        <taxon>Cucurbitaceae</taxon>
        <taxon>Benincaseae</taxon>
        <taxon>Cucumis</taxon>
    </lineage>
</organism>
<evidence type="ECO:0000313" key="3">
    <source>
        <dbReference type="EMBL" id="TYK11000.1"/>
    </source>
</evidence>
<name>A0A5D3CI20_CUCMM</name>
<dbReference type="EMBL" id="SSTD01010954">
    <property type="protein sequence ID" value="TYK11000.1"/>
    <property type="molecule type" value="Genomic_DNA"/>
</dbReference>
<dbReference type="EMBL" id="SSTE01006658">
    <property type="protein sequence ID" value="KAA0058968.1"/>
    <property type="molecule type" value="Genomic_DNA"/>
</dbReference>
<sequence length="89" mass="9823">MLLFQGSHVLDIAAEFKTMRGGTRTPTPNSTVGQSLVLSVPLGNRLLQALLAESRSLTARLVTCLINGLLWMLFFVTLGIWRQGLQLLR</sequence>
<dbReference type="Proteomes" id="UP000321947">
    <property type="component" value="Unassembled WGS sequence"/>
</dbReference>
<dbReference type="Proteomes" id="UP000321393">
    <property type="component" value="Unassembled WGS sequence"/>
</dbReference>
<protein>
    <submittedName>
        <fullName evidence="3">Flocculation protein FLO11-like</fullName>
    </submittedName>
</protein>
<evidence type="ECO:0000256" key="1">
    <source>
        <dbReference type="SAM" id="Phobius"/>
    </source>
</evidence>
<feature type="transmembrane region" description="Helical" evidence="1">
    <location>
        <begin position="57"/>
        <end position="81"/>
    </location>
</feature>
<comment type="caution">
    <text evidence="3">The sequence shown here is derived from an EMBL/GenBank/DDBJ whole genome shotgun (WGS) entry which is preliminary data.</text>
</comment>
<gene>
    <name evidence="3" type="ORF">E5676_scaffold874G00370</name>
    <name evidence="2" type="ORF">E6C27_scaffold98G001540</name>
</gene>
<keyword evidence="1" id="KW-1133">Transmembrane helix</keyword>
<reference evidence="4 5" key="1">
    <citation type="submission" date="2019-08" db="EMBL/GenBank/DDBJ databases">
        <title>Draft genome sequences of two oriental melons (Cucumis melo L. var makuwa).</title>
        <authorList>
            <person name="Kwon S.-Y."/>
        </authorList>
    </citation>
    <scope>NUCLEOTIDE SEQUENCE [LARGE SCALE GENOMIC DNA]</scope>
    <source>
        <strain evidence="5">cv. Chang Bougi</strain>
        <strain evidence="4">cv. SW 3</strain>
        <tissue evidence="3">Leaf</tissue>
    </source>
</reference>
<accession>A0A5D3CI20</accession>
<dbReference type="AlphaFoldDB" id="A0A5D3CI20"/>
<keyword evidence="1" id="KW-0472">Membrane</keyword>
<proteinExistence type="predicted"/>
<keyword evidence="1" id="KW-0812">Transmembrane</keyword>